<dbReference type="Proteomes" id="UP000095255">
    <property type="component" value="Unassembled WGS sequence"/>
</dbReference>
<dbReference type="EMBL" id="MJAT01000001">
    <property type="protein sequence ID" value="OEH86752.1"/>
    <property type="molecule type" value="Genomic_DNA"/>
</dbReference>
<protein>
    <submittedName>
        <fullName evidence="2">Acyl-protein synthetase</fullName>
    </submittedName>
</protein>
<comment type="caution">
    <text evidence="2">The sequence shown here is derived from an EMBL/GenBank/DDBJ whole genome shotgun (WGS) entry which is preliminary data.</text>
</comment>
<dbReference type="OrthoDB" id="182577at2"/>
<dbReference type="AlphaFoldDB" id="A0A1E5L9C1"/>
<gene>
    <name evidence="2" type="ORF">BHU72_00300</name>
</gene>
<dbReference type="InterPro" id="IPR007534">
    <property type="entry name" value="LuxE"/>
</dbReference>
<keyword evidence="3" id="KW-1185">Reference proteome</keyword>
<dbReference type="GO" id="GO:0008218">
    <property type="term" value="P:bioluminescence"/>
    <property type="evidence" value="ECO:0007669"/>
    <property type="project" value="InterPro"/>
</dbReference>
<sequence length="359" mass="40614">MKRNINDSPYQLDSNEKQAYMLSILNDRLIHHYQNCSPYQRIVEKLFSITQYNTLTSYPYLPVGLFKTVKLASVPDDKIIKTLTSSGTTSKEVSKIYLDRENAMNQSKTLVQIVTDWIGKARLPMIIVDHKNVLKDRSSFNARGAGIVGFSQFGYDHFYLLDDNMIPDWEGLGKFLHKHGNDKIFIFGFTFMIWQYFYQVAVKEQITLSLGNSILIHGGGWKKLLENAVGTAEFRQCLEHQFGIQHIHNYYGMVEQVGSIFMECSEGFLHAPDYAEIIIRDPNNLSPVNIGVEGIVQTLSTLSSSYPGNSLLTEDLGTIHGKDDCKCGRKGTYFTISGRIPSAELRGCSDTHAYNSSFK</sequence>
<dbReference type="STRING" id="1390249.BHU72_00300"/>
<dbReference type="RefSeq" id="WP_069700629.1">
    <property type="nucleotide sequence ID" value="NZ_MJAT01000001.1"/>
</dbReference>
<evidence type="ECO:0000313" key="2">
    <source>
        <dbReference type="EMBL" id="OEH86752.1"/>
    </source>
</evidence>
<evidence type="ECO:0000313" key="3">
    <source>
        <dbReference type="Proteomes" id="UP000095255"/>
    </source>
</evidence>
<name>A0A1E5L9C1_9FIRM</name>
<proteinExistence type="predicted"/>
<reference evidence="2 3" key="1">
    <citation type="submission" date="2016-09" db="EMBL/GenBank/DDBJ databases">
        <title>Desulfuribacillus arsenicus sp. nov., an obligately anaerobic, dissimilatory arsenic- and antimonate-reducing bacterium isolated from anoxic sediments.</title>
        <authorList>
            <person name="Abin C.A."/>
            <person name="Hollibaugh J.T."/>
        </authorList>
    </citation>
    <scope>NUCLEOTIDE SEQUENCE [LARGE SCALE GENOMIC DNA]</scope>
    <source>
        <strain evidence="2 3">MLFW-2</strain>
    </source>
</reference>
<accession>A0A1E5L9C1</accession>
<dbReference type="InterPro" id="IPR042099">
    <property type="entry name" value="ANL_N_sf"/>
</dbReference>
<organism evidence="2 3">
    <name type="scientific">Desulfuribacillus stibiiarsenatis</name>
    <dbReference type="NCBI Taxonomy" id="1390249"/>
    <lineage>
        <taxon>Bacteria</taxon>
        <taxon>Bacillati</taxon>
        <taxon>Bacillota</taxon>
        <taxon>Desulfuribacillia</taxon>
        <taxon>Desulfuribacillales</taxon>
        <taxon>Desulfuribacillaceae</taxon>
        <taxon>Desulfuribacillus</taxon>
    </lineage>
</organism>
<evidence type="ECO:0000259" key="1">
    <source>
        <dbReference type="Pfam" id="PF04443"/>
    </source>
</evidence>
<feature type="domain" description="Acyl-protein synthetase LuxE" evidence="1">
    <location>
        <begin position="7"/>
        <end position="351"/>
    </location>
</feature>
<dbReference type="GO" id="GO:0047474">
    <property type="term" value="F:long-chain fatty acid--protein ligase activity"/>
    <property type="evidence" value="ECO:0007669"/>
    <property type="project" value="InterPro"/>
</dbReference>
<dbReference type="Pfam" id="PF04443">
    <property type="entry name" value="LuxE"/>
    <property type="match status" value="1"/>
</dbReference>
<dbReference type="Gene3D" id="3.40.50.12780">
    <property type="entry name" value="N-terminal domain of ligase-like"/>
    <property type="match status" value="1"/>
</dbReference>